<accession>A0A7S3V2R2</accession>
<evidence type="ECO:0000256" key="1">
    <source>
        <dbReference type="SAM" id="Coils"/>
    </source>
</evidence>
<feature type="region of interest" description="Disordered" evidence="2">
    <location>
        <begin position="262"/>
        <end position="301"/>
    </location>
</feature>
<sequence length="379" mass="41078">MDIEADTSTAADHLNNIENTTALAENQDSNICTSSYQKGRFLVVKSDNIETDTAAPAVHLNNIETTTASAENQDANTNTNSYQQGRFLVVKNDNIEGDTPSLADHLNNIETTTVSAESQDENINTNTYQQGRFFVMKNDNIEMDTPADAPKTVALDSQNKNTSLKKVTSAASMGTNQTGGVRRFFVAEPERRKSTTTKAEQQVFQHTDLNAPLPPVTAKISGQPQQKTLASELQRISNQNHKLHNMLRTLLKAQGLEVPAGSGNKAIAGTSSDDTKKQRSLGNISNMGGSSNSVGSTTGGGSLLAPKQHIAAAVDPHRLQEICSELNSGSKNLIMEYNALKSKNHVLTKQLLDTKAQLKEMTLNYENLKSQLAAHKQKT</sequence>
<proteinExistence type="predicted"/>
<name>A0A7S3V2R2_9STRA</name>
<evidence type="ECO:0000313" key="3">
    <source>
        <dbReference type="EMBL" id="CAE0448111.1"/>
    </source>
</evidence>
<keyword evidence="1" id="KW-0175">Coiled coil</keyword>
<evidence type="ECO:0000256" key="2">
    <source>
        <dbReference type="SAM" id="MobiDB-lite"/>
    </source>
</evidence>
<dbReference type="EMBL" id="HBIN01023469">
    <property type="protein sequence ID" value="CAE0448111.1"/>
    <property type="molecule type" value="Transcribed_RNA"/>
</dbReference>
<feature type="compositionally biased region" description="Low complexity" evidence="2">
    <location>
        <begin position="280"/>
        <end position="296"/>
    </location>
</feature>
<reference evidence="3" key="1">
    <citation type="submission" date="2021-01" db="EMBL/GenBank/DDBJ databases">
        <authorList>
            <person name="Corre E."/>
            <person name="Pelletier E."/>
            <person name="Niang G."/>
            <person name="Scheremetjew M."/>
            <person name="Finn R."/>
            <person name="Kale V."/>
            <person name="Holt S."/>
            <person name="Cochrane G."/>
            <person name="Meng A."/>
            <person name="Brown T."/>
            <person name="Cohen L."/>
        </authorList>
    </citation>
    <scope>NUCLEOTIDE SEQUENCE</scope>
    <source>
        <strain evidence="3">GSBS06</strain>
    </source>
</reference>
<feature type="coiled-coil region" evidence="1">
    <location>
        <begin position="351"/>
        <end position="378"/>
    </location>
</feature>
<protein>
    <submittedName>
        <fullName evidence="3">Uncharacterized protein</fullName>
    </submittedName>
</protein>
<dbReference type="AlphaFoldDB" id="A0A7S3V2R2"/>
<organism evidence="3">
    <name type="scientific">Aplanochytrium stocchinoi</name>
    <dbReference type="NCBI Taxonomy" id="215587"/>
    <lineage>
        <taxon>Eukaryota</taxon>
        <taxon>Sar</taxon>
        <taxon>Stramenopiles</taxon>
        <taxon>Bigyra</taxon>
        <taxon>Labyrinthulomycetes</taxon>
        <taxon>Thraustochytrida</taxon>
        <taxon>Thraustochytriidae</taxon>
        <taxon>Aplanochytrium</taxon>
    </lineage>
</organism>
<gene>
    <name evidence="3" type="ORF">ASTO00021_LOCUS18075</name>
</gene>